<proteinExistence type="predicted"/>
<dbReference type="EMBL" id="CP039350">
    <property type="protein sequence ID" value="QCD95741.1"/>
    <property type="molecule type" value="Genomic_DNA"/>
</dbReference>
<feature type="region of interest" description="Disordered" evidence="1">
    <location>
        <begin position="1"/>
        <end position="78"/>
    </location>
</feature>
<dbReference type="Proteomes" id="UP000501690">
    <property type="component" value="Linkage Group LG6"/>
</dbReference>
<gene>
    <name evidence="2" type="ORF">DEO72_LG6g436</name>
</gene>
<evidence type="ECO:0000256" key="1">
    <source>
        <dbReference type="SAM" id="MobiDB-lite"/>
    </source>
</evidence>
<reference evidence="2 3" key="1">
    <citation type="submission" date="2019-04" db="EMBL/GenBank/DDBJ databases">
        <title>An improved genome assembly and genetic linkage map for asparagus bean, Vigna unguiculata ssp. sesquipedialis.</title>
        <authorList>
            <person name="Xia Q."/>
            <person name="Zhang R."/>
            <person name="Dong Y."/>
        </authorList>
    </citation>
    <scope>NUCLEOTIDE SEQUENCE [LARGE SCALE GENOMIC DNA]</scope>
    <source>
        <tissue evidence="2">Leaf</tissue>
    </source>
</reference>
<organism evidence="2 3">
    <name type="scientific">Vigna unguiculata</name>
    <name type="common">Cowpea</name>
    <dbReference type="NCBI Taxonomy" id="3917"/>
    <lineage>
        <taxon>Eukaryota</taxon>
        <taxon>Viridiplantae</taxon>
        <taxon>Streptophyta</taxon>
        <taxon>Embryophyta</taxon>
        <taxon>Tracheophyta</taxon>
        <taxon>Spermatophyta</taxon>
        <taxon>Magnoliopsida</taxon>
        <taxon>eudicotyledons</taxon>
        <taxon>Gunneridae</taxon>
        <taxon>Pentapetalae</taxon>
        <taxon>rosids</taxon>
        <taxon>fabids</taxon>
        <taxon>Fabales</taxon>
        <taxon>Fabaceae</taxon>
        <taxon>Papilionoideae</taxon>
        <taxon>50 kb inversion clade</taxon>
        <taxon>NPAAA clade</taxon>
        <taxon>indigoferoid/millettioid clade</taxon>
        <taxon>Phaseoleae</taxon>
        <taxon>Vigna</taxon>
    </lineage>
</organism>
<evidence type="ECO:0000313" key="2">
    <source>
        <dbReference type="EMBL" id="QCD95741.1"/>
    </source>
</evidence>
<protein>
    <submittedName>
        <fullName evidence="2">Uncharacterized protein</fullName>
    </submittedName>
</protein>
<feature type="compositionally biased region" description="Acidic residues" evidence="1">
    <location>
        <begin position="32"/>
        <end position="45"/>
    </location>
</feature>
<feature type="compositionally biased region" description="Acidic residues" evidence="1">
    <location>
        <begin position="54"/>
        <end position="71"/>
    </location>
</feature>
<evidence type="ECO:0000313" key="3">
    <source>
        <dbReference type="Proteomes" id="UP000501690"/>
    </source>
</evidence>
<sequence length="185" mass="20110">MRWVLEVYSSGDDSGQDGDLNEANEVRKDVEGGEVDEVGEGSEEGDVGKGGEFNEVDEVGEDGEDSEEGDVGEDKGKLGLHLQGDKQLHLCCMWHQLSRGEGQVDRVTIESWCLDCYILKAKVTSSIPGGAKSSHNPSGLLDRTVKDTAIRARSSTNIRELVRRGRRAYRDITNLGSQASSNNPT</sequence>
<dbReference type="AlphaFoldDB" id="A0A4D6M5G4"/>
<accession>A0A4D6M5G4</accession>
<keyword evidence="3" id="KW-1185">Reference proteome</keyword>
<name>A0A4D6M5G4_VIGUN</name>